<evidence type="ECO:0000256" key="6">
    <source>
        <dbReference type="ARBA" id="ARBA00023136"/>
    </source>
</evidence>
<feature type="transmembrane region" description="Helical" evidence="7">
    <location>
        <begin position="61"/>
        <end position="85"/>
    </location>
</feature>
<dbReference type="PROSITE" id="PS50893">
    <property type="entry name" value="ABC_TRANSPORTER_2"/>
    <property type="match status" value="1"/>
</dbReference>
<dbReference type="STRING" id="1409788.NC99_19450"/>
<dbReference type="InterPro" id="IPR003593">
    <property type="entry name" value="AAA+_ATPase"/>
</dbReference>
<proteinExistence type="predicted"/>
<name>A0A0L8VA82_9BACT</name>
<dbReference type="CDD" id="cd18541">
    <property type="entry name" value="ABC_6TM_TmrB_like"/>
    <property type="match status" value="1"/>
</dbReference>
<dbReference type="PROSITE" id="PS00211">
    <property type="entry name" value="ABC_TRANSPORTER_1"/>
    <property type="match status" value="1"/>
</dbReference>
<evidence type="ECO:0000256" key="2">
    <source>
        <dbReference type="ARBA" id="ARBA00022692"/>
    </source>
</evidence>
<comment type="caution">
    <text evidence="10">The sequence shown here is derived from an EMBL/GenBank/DDBJ whole genome shotgun (WGS) entry which is preliminary data.</text>
</comment>
<sequence length="581" mass="65444">MFSKLKFLFSYMHQYRWWYTGGILFLALTVWVSVTIPEFIQRSIDLIADGRAGNEADFNKNVLIIVGLALALILVRTFSRILIFIPARLIERQLKGEMFRKLSSFGKDYYDENLSGSIISRINNDINGLRLIAGFGILQIGNIIFSLSLTPYKMWQLSPALTLYCIVPMVVVFIIVRIGMAIMVKNTRLQMNTLQRLSGKTISFLSGNSVIKSYNIYDYAEREVQKENISLFGQTLKIAWIRSFVMPLLFNLGQILKIVVLFVGGMYVINGKFTIGELTGYIAYAALLSQPIMGLGWVLTIFQQGFVGISSIQTILERRGADEKRQALPDEIKANLFGDGIRVKNLNFTYHNGEKPELQAISFTIKPGQVVGITGKVGSGKTTLINCLNGYLRPEKGMVYFGDLDAADLRSEDIRSSVRTVSQEVFLFSDTIENNIAFGSEKAPTKNDFKEVIYKSSFADELARFPKKEKTLVGEKGIMLSGGQKQRISLARALYTPCDLLILDDVFSAVDTDTERFLIKQIFDNHPAKSLVVISNRISVLEKTDFTIVLEEGRMAAKGNHRELLEQSEFYRDILALQQES</sequence>
<dbReference type="Pfam" id="PF00005">
    <property type="entry name" value="ABC_tran"/>
    <property type="match status" value="1"/>
</dbReference>
<dbReference type="InterPro" id="IPR036640">
    <property type="entry name" value="ABC1_TM_sf"/>
</dbReference>
<feature type="domain" description="ABC transmembrane type-1" evidence="9">
    <location>
        <begin position="21"/>
        <end position="304"/>
    </location>
</feature>
<evidence type="ECO:0000256" key="7">
    <source>
        <dbReference type="SAM" id="Phobius"/>
    </source>
</evidence>
<dbReference type="RefSeq" id="WP_053182493.1">
    <property type="nucleotide sequence ID" value="NZ_LGIA01000147.1"/>
</dbReference>
<keyword evidence="11" id="KW-1185">Reference proteome</keyword>
<evidence type="ECO:0000256" key="5">
    <source>
        <dbReference type="ARBA" id="ARBA00022989"/>
    </source>
</evidence>
<comment type="subcellular location">
    <subcellularLocation>
        <location evidence="1">Cell membrane</location>
        <topology evidence="1">Multi-pass membrane protein</topology>
    </subcellularLocation>
</comment>
<dbReference type="AlphaFoldDB" id="A0A0L8VA82"/>
<dbReference type="InterPro" id="IPR003439">
    <property type="entry name" value="ABC_transporter-like_ATP-bd"/>
</dbReference>
<keyword evidence="3" id="KW-0547">Nucleotide-binding</keyword>
<accession>A0A0L8VA82</accession>
<evidence type="ECO:0000256" key="3">
    <source>
        <dbReference type="ARBA" id="ARBA00022741"/>
    </source>
</evidence>
<evidence type="ECO:0000256" key="4">
    <source>
        <dbReference type="ARBA" id="ARBA00022840"/>
    </source>
</evidence>
<dbReference type="Gene3D" id="3.40.50.300">
    <property type="entry name" value="P-loop containing nucleotide triphosphate hydrolases"/>
    <property type="match status" value="1"/>
</dbReference>
<evidence type="ECO:0000256" key="1">
    <source>
        <dbReference type="ARBA" id="ARBA00004651"/>
    </source>
</evidence>
<dbReference type="SUPFAM" id="SSF90123">
    <property type="entry name" value="ABC transporter transmembrane region"/>
    <property type="match status" value="1"/>
</dbReference>
<dbReference type="PANTHER" id="PTHR43394:SF1">
    <property type="entry name" value="ATP-BINDING CASSETTE SUB-FAMILY B MEMBER 10, MITOCHONDRIAL"/>
    <property type="match status" value="1"/>
</dbReference>
<evidence type="ECO:0000259" key="9">
    <source>
        <dbReference type="PROSITE" id="PS50929"/>
    </source>
</evidence>
<reference evidence="11" key="1">
    <citation type="submission" date="2015-07" db="EMBL/GenBank/DDBJ databases">
        <title>Genome sequencing of Sunxiuqinia dokdonensis strain SK.</title>
        <authorList>
            <person name="Ahn S."/>
            <person name="Kim B.-C."/>
        </authorList>
    </citation>
    <scope>NUCLEOTIDE SEQUENCE [LARGE SCALE GENOMIC DNA]</scope>
    <source>
        <strain evidence="11">SK</strain>
    </source>
</reference>
<dbReference type="EMBL" id="LGIA01000147">
    <property type="protein sequence ID" value="KOH45253.1"/>
    <property type="molecule type" value="Genomic_DNA"/>
</dbReference>
<feature type="transmembrane region" description="Helical" evidence="7">
    <location>
        <begin position="281"/>
        <end position="302"/>
    </location>
</feature>
<dbReference type="PATRIC" id="fig|1409788.3.peg.2015"/>
<protein>
    <submittedName>
        <fullName evidence="10">ABC transporter ATP-binding protein</fullName>
    </submittedName>
</protein>
<evidence type="ECO:0000313" key="11">
    <source>
        <dbReference type="Proteomes" id="UP000036958"/>
    </source>
</evidence>
<dbReference type="SMART" id="SM00382">
    <property type="entry name" value="AAA"/>
    <property type="match status" value="1"/>
</dbReference>
<dbReference type="GO" id="GO:0016887">
    <property type="term" value="F:ATP hydrolysis activity"/>
    <property type="evidence" value="ECO:0007669"/>
    <property type="project" value="InterPro"/>
</dbReference>
<dbReference type="InterPro" id="IPR039421">
    <property type="entry name" value="Type_1_exporter"/>
</dbReference>
<keyword evidence="6 7" id="KW-0472">Membrane</keyword>
<dbReference type="Gene3D" id="1.20.1560.10">
    <property type="entry name" value="ABC transporter type 1, transmembrane domain"/>
    <property type="match status" value="1"/>
</dbReference>
<keyword evidence="5 7" id="KW-1133">Transmembrane helix</keyword>
<dbReference type="Proteomes" id="UP000036958">
    <property type="component" value="Unassembled WGS sequence"/>
</dbReference>
<dbReference type="GO" id="GO:0015421">
    <property type="term" value="F:ABC-type oligopeptide transporter activity"/>
    <property type="evidence" value="ECO:0007669"/>
    <property type="project" value="TreeGrafter"/>
</dbReference>
<dbReference type="InterPro" id="IPR027417">
    <property type="entry name" value="P-loop_NTPase"/>
</dbReference>
<dbReference type="InterPro" id="IPR011527">
    <property type="entry name" value="ABC1_TM_dom"/>
</dbReference>
<dbReference type="PROSITE" id="PS50929">
    <property type="entry name" value="ABC_TM1F"/>
    <property type="match status" value="1"/>
</dbReference>
<dbReference type="SUPFAM" id="SSF52540">
    <property type="entry name" value="P-loop containing nucleoside triphosphate hydrolases"/>
    <property type="match status" value="1"/>
</dbReference>
<feature type="transmembrane region" description="Helical" evidence="7">
    <location>
        <begin position="161"/>
        <end position="184"/>
    </location>
</feature>
<feature type="transmembrane region" description="Helical" evidence="7">
    <location>
        <begin position="248"/>
        <end position="269"/>
    </location>
</feature>
<dbReference type="OrthoDB" id="9760358at2"/>
<keyword evidence="2 7" id="KW-0812">Transmembrane</keyword>
<dbReference type="PANTHER" id="PTHR43394">
    <property type="entry name" value="ATP-DEPENDENT PERMEASE MDL1, MITOCHONDRIAL"/>
    <property type="match status" value="1"/>
</dbReference>
<feature type="transmembrane region" description="Helical" evidence="7">
    <location>
        <begin position="129"/>
        <end position="149"/>
    </location>
</feature>
<dbReference type="GO" id="GO:0005524">
    <property type="term" value="F:ATP binding"/>
    <property type="evidence" value="ECO:0007669"/>
    <property type="project" value="UniProtKB-KW"/>
</dbReference>
<dbReference type="InterPro" id="IPR017871">
    <property type="entry name" value="ABC_transporter-like_CS"/>
</dbReference>
<dbReference type="Pfam" id="PF00664">
    <property type="entry name" value="ABC_membrane"/>
    <property type="match status" value="1"/>
</dbReference>
<evidence type="ECO:0000313" key="10">
    <source>
        <dbReference type="EMBL" id="KOH45253.1"/>
    </source>
</evidence>
<keyword evidence="4 10" id="KW-0067">ATP-binding</keyword>
<dbReference type="GO" id="GO:0005886">
    <property type="term" value="C:plasma membrane"/>
    <property type="evidence" value="ECO:0007669"/>
    <property type="project" value="UniProtKB-SubCell"/>
</dbReference>
<evidence type="ECO:0000259" key="8">
    <source>
        <dbReference type="PROSITE" id="PS50893"/>
    </source>
</evidence>
<gene>
    <name evidence="10" type="ORF">NC99_19450</name>
</gene>
<feature type="domain" description="ABC transporter" evidence="8">
    <location>
        <begin position="341"/>
        <end position="577"/>
    </location>
</feature>
<organism evidence="10 11">
    <name type="scientific">Sunxiuqinia dokdonensis</name>
    <dbReference type="NCBI Taxonomy" id="1409788"/>
    <lineage>
        <taxon>Bacteria</taxon>
        <taxon>Pseudomonadati</taxon>
        <taxon>Bacteroidota</taxon>
        <taxon>Bacteroidia</taxon>
        <taxon>Marinilabiliales</taxon>
        <taxon>Prolixibacteraceae</taxon>
        <taxon>Sunxiuqinia</taxon>
    </lineage>
</organism>